<keyword evidence="4" id="KW-1185">Reference proteome</keyword>
<name>A5CZ86_PELTS</name>
<evidence type="ECO:0000259" key="2">
    <source>
        <dbReference type="Pfam" id="PF07282"/>
    </source>
</evidence>
<protein>
    <submittedName>
        <fullName evidence="3">Transposase and inactivated derivatives</fullName>
    </submittedName>
</protein>
<dbReference type="AlphaFoldDB" id="A5CZ86"/>
<dbReference type="KEGG" id="pth:PTH_2511"/>
<dbReference type="HOGENOM" id="CLU_485596_0_0_9"/>
<evidence type="ECO:0000256" key="1">
    <source>
        <dbReference type="ARBA" id="ARBA00023125"/>
    </source>
</evidence>
<dbReference type="InterPro" id="IPR010095">
    <property type="entry name" value="Cas12f1-like_TNB"/>
</dbReference>
<feature type="domain" description="Cas12f1-like TNB" evidence="2">
    <location>
        <begin position="458"/>
        <end position="522"/>
    </location>
</feature>
<dbReference type="eggNOG" id="COG0675">
    <property type="taxonomic scope" value="Bacteria"/>
</dbReference>
<evidence type="ECO:0000313" key="4">
    <source>
        <dbReference type="Proteomes" id="UP000006556"/>
    </source>
</evidence>
<proteinExistence type="predicted"/>
<dbReference type="EMBL" id="AP009389">
    <property type="protein sequence ID" value="BAF60692.1"/>
    <property type="molecule type" value="Genomic_DNA"/>
</dbReference>
<keyword evidence="1" id="KW-0238">DNA-binding</keyword>
<organism evidence="3 4">
    <name type="scientific">Pelotomaculum thermopropionicum (strain DSM 13744 / JCM 10971 / SI)</name>
    <dbReference type="NCBI Taxonomy" id="370438"/>
    <lineage>
        <taxon>Bacteria</taxon>
        <taxon>Bacillati</taxon>
        <taxon>Bacillota</taxon>
        <taxon>Clostridia</taxon>
        <taxon>Eubacteriales</taxon>
        <taxon>Desulfotomaculaceae</taxon>
        <taxon>Pelotomaculum</taxon>
    </lineage>
</organism>
<dbReference type="GO" id="GO:0003677">
    <property type="term" value="F:DNA binding"/>
    <property type="evidence" value="ECO:0007669"/>
    <property type="project" value="UniProtKB-KW"/>
</dbReference>
<dbReference type="Pfam" id="PF07282">
    <property type="entry name" value="Cas12f1-like_TNB"/>
    <property type="match status" value="1"/>
</dbReference>
<evidence type="ECO:0000313" key="3">
    <source>
        <dbReference type="EMBL" id="BAF60692.1"/>
    </source>
</evidence>
<dbReference type="Proteomes" id="UP000006556">
    <property type="component" value="Chromosome"/>
</dbReference>
<accession>A5CZ86</accession>
<dbReference type="STRING" id="370438.PTH_2511"/>
<reference evidence="4" key="1">
    <citation type="journal article" date="2008" name="Genome Res.">
        <title>The genome of Pelotomaculum thermopropionicum reveals niche-associated evolution in anaerobic microbiota.</title>
        <authorList>
            <person name="Kosaka T."/>
            <person name="Kato S."/>
            <person name="Shimoyama T."/>
            <person name="Ishii S."/>
            <person name="Abe T."/>
            <person name="Watanabe K."/>
        </authorList>
    </citation>
    <scope>NUCLEOTIDE SEQUENCE [LARGE SCALE GENOMIC DNA]</scope>
    <source>
        <strain evidence="4">DSM 13744 / JCM 10971 / SI</strain>
    </source>
</reference>
<gene>
    <name evidence="3" type="ordered locus">PTH_2511</name>
</gene>
<sequence length="561" mass="64452">MKRRQRSKKKTKVQKVKRTKLTGNELFRSVHITVPKKLINKAKLDALCELDRLHARAVNEWIGRWYGRTELIEKILKGTATTLMQKEALERPLETPLPSAYVQIAGNRMLDILREHYLAVQDKITSDVWKDRNLSMEYRLVCSVFVRNATLFHRFVNGLTEAEDVVAEWRASKSERLRKVAEAYDSFSPQARAGIEGFITARFREIRAAWRVPAFRGGVIQLDYRVFALEEARGTKEFNLWARVTTAVSHRRIAVPLRLTAEKRRLLDSLFPDWLKSTARKAQLVVRGRHIRLSVPVAKPRVEPKGEPEAVLGCDIGMAALLNLSNGVKLGKSFKGIAGKLYDEYLRLQGVRNKIRGLRQRAEKRLSVTKNPETRHRLERKIAEYDRHLSDHRWVVLRRRIKAAVSTEIGRAVNQFLALLGPNPERVLVVMEDLSEMAAEGARQSSRARFDLSVWARGELQDHLKRDLEWLGGRVAFVPPEYTSQTCPICGWVDKENRRGREFRCRCCGFAADADTVGALNIGERFSDAELLALAERYWYSRDLRREKIKELLLARAENAA</sequence>